<keyword evidence="3" id="KW-0687">Ribonucleoprotein</keyword>
<organism evidence="6 7">
    <name type="scientific">Lymnaea stagnalis</name>
    <name type="common">Great pond snail</name>
    <name type="synonym">Helix stagnalis</name>
    <dbReference type="NCBI Taxonomy" id="6523"/>
    <lineage>
        <taxon>Eukaryota</taxon>
        <taxon>Metazoa</taxon>
        <taxon>Spiralia</taxon>
        <taxon>Lophotrochozoa</taxon>
        <taxon>Mollusca</taxon>
        <taxon>Gastropoda</taxon>
        <taxon>Heterobranchia</taxon>
        <taxon>Euthyneura</taxon>
        <taxon>Panpulmonata</taxon>
        <taxon>Hygrophila</taxon>
        <taxon>Lymnaeoidea</taxon>
        <taxon>Lymnaeidae</taxon>
        <taxon>Lymnaea</taxon>
    </lineage>
</organism>
<dbReference type="AlphaFoldDB" id="A0AAV2HQT8"/>
<evidence type="ECO:0000256" key="4">
    <source>
        <dbReference type="ARBA" id="ARBA00035269"/>
    </source>
</evidence>
<evidence type="ECO:0000256" key="3">
    <source>
        <dbReference type="ARBA" id="ARBA00023274"/>
    </source>
</evidence>
<dbReference type="SUPFAM" id="SSF143800">
    <property type="entry name" value="L28p-like"/>
    <property type="match status" value="1"/>
</dbReference>
<sequence length="314" mass="37172">MEKVKITKFMPTIKQMKDMVIKEVTYLEKHTNSRFTVTGRRIPKWGTWVNNWRSTPYIYKWSKEEEAILPKHYVDRCRDFMTRDQIPIHWRPNPARYRTDEDSGERIPVVNLPVPIVFPKECNLGLWGGEGIIFGYYKKDIPKKRLKLGTYPRLWRPYLQKKVLYSEILDRWMSINITPRTLHLVDESFGLDFYILKTHEVDLCSRLAMTLKREMLLALVRKSLYPDDPLKREKVYNKYKSFIIPEEEAEWIGLSGDDAVEKAKKLQAEQNPPQPLKNLYLVELLRRLQLDNPKVGIVSKVNPFKSKDGETTSR</sequence>
<dbReference type="PANTHER" id="PTHR13528:SF2">
    <property type="entry name" value="LARGE RIBOSOMAL SUBUNIT PROTEIN BL28M"/>
    <property type="match status" value="1"/>
</dbReference>
<name>A0AAV2HQT8_LYMST</name>
<keyword evidence="7" id="KW-1185">Reference proteome</keyword>
<dbReference type="PANTHER" id="PTHR13528">
    <property type="entry name" value="39S RIBOSOMAL PROTEIN L28, MITOCHONDRIAL"/>
    <property type="match status" value="1"/>
</dbReference>
<evidence type="ECO:0000313" key="7">
    <source>
        <dbReference type="Proteomes" id="UP001497497"/>
    </source>
</evidence>
<comment type="caution">
    <text evidence="6">The sequence shown here is derived from an EMBL/GenBank/DDBJ whole genome shotgun (WGS) entry which is preliminary data.</text>
</comment>
<accession>A0AAV2HQT8</accession>
<evidence type="ECO:0000256" key="5">
    <source>
        <dbReference type="ARBA" id="ARBA00035538"/>
    </source>
</evidence>
<dbReference type="InterPro" id="IPR034704">
    <property type="entry name" value="Ribosomal_bL28/bL31-like_sf"/>
</dbReference>
<dbReference type="InterPro" id="IPR026569">
    <property type="entry name" value="Ribosomal_bL28"/>
</dbReference>
<keyword evidence="2" id="KW-0689">Ribosomal protein</keyword>
<proteinExistence type="inferred from homology"/>
<comment type="similarity">
    <text evidence="1">Belongs to the bacterial ribosomal protein bL28 family.</text>
</comment>
<evidence type="ECO:0000256" key="2">
    <source>
        <dbReference type="ARBA" id="ARBA00022980"/>
    </source>
</evidence>
<protein>
    <recommendedName>
        <fullName evidence="4">Large ribosomal subunit protein bL28m</fullName>
    </recommendedName>
    <alternativeName>
        <fullName evidence="5">39S ribosomal protein L28, mitochondrial</fullName>
    </alternativeName>
</protein>
<dbReference type="GO" id="GO:0003735">
    <property type="term" value="F:structural constituent of ribosome"/>
    <property type="evidence" value="ECO:0007669"/>
    <property type="project" value="InterPro"/>
</dbReference>
<gene>
    <name evidence="6" type="ORF">GSLYS_00008461001</name>
</gene>
<evidence type="ECO:0000313" key="6">
    <source>
        <dbReference type="EMBL" id="CAL1534501.1"/>
    </source>
</evidence>
<dbReference type="Proteomes" id="UP001497497">
    <property type="component" value="Unassembled WGS sequence"/>
</dbReference>
<evidence type="ECO:0000256" key="1">
    <source>
        <dbReference type="ARBA" id="ARBA00008760"/>
    </source>
</evidence>
<dbReference type="GO" id="GO:0005762">
    <property type="term" value="C:mitochondrial large ribosomal subunit"/>
    <property type="evidence" value="ECO:0007669"/>
    <property type="project" value="TreeGrafter"/>
</dbReference>
<dbReference type="EMBL" id="CAXITT010000173">
    <property type="protein sequence ID" value="CAL1534501.1"/>
    <property type="molecule type" value="Genomic_DNA"/>
</dbReference>
<reference evidence="6 7" key="1">
    <citation type="submission" date="2024-04" db="EMBL/GenBank/DDBJ databases">
        <authorList>
            <consortium name="Genoscope - CEA"/>
            <person name="William W."/>
        </authorList>
    </citation>
    <scope>NUCLEOTIDE SEQUENCE [LARGE SCALE GENOMIC DNA]</scope>
</reference>